<dbReference type="AlphaFoldDB" id="A0A1S4B9W4"/>
<feature type="region of interest" description="Disordered" evidence="1">
    <location>
        <begin position="82"/>
        <end position="102"/>
    </location>
</feature>
<dbReference type="PANTHER" id="PTHR35488">
    <property type="entry name" value="OS05G0358900 PROTEIN-RELATED"/>
    <property type="match status" value="1"/>
</dbReference>
<dbReference type="OMA" id="KHRWFWR"/>
<dbReference type="PaxDb" id="4097-A0A1S4B9W4"/>
<gene>
    <name evidence="2" type="primary">LOC107806028</name>
</gene>
<sequence length="142" mass="16457">MSNKSSIFPVVVPQYFTGNGFDPRIDYFQIKKNIHRKRWWRNALFIFKWNKRKPLNESTNYGNFHRRNVVLSGSISGPVYITESRTGSNTPRRKTRRPFSGSLAGSLIPSKKGDLEIPYVNLKEFNTDRQQTTSANPIYLVT</sequence>
<organism evidence="2">
    <name type="scientific">Nicotiana tabacum</name>
    <name type="common">Common tobacco</name>
    <dbReference type="NCBI Taxonomy" id="4097"/>
    <lineage>
        <taxon>Eukaryota</taxon>
        <taxon>Viridiplantae</taxon>
        <taxon>Streptophyta</taxon>
        <taxon>Embryophyta</taxon>
        <taxon>Tracheophyta</taxon>
        <taxon>Spermatophyta</taxon>
        <taxon>Magnoliopsida</taxon>
        <taxon>eudicotyledons</taxon>
        <taxon>Gunneridae</taxon>
        <taxon>Pentapetalae</taxon>
        <taxon>asterids</taxon>
        <taxon>lamiids</taxon>
        <taxon>Solanales</taxon>
        <taxon>Solanaceae</taxon>
        <taxon>Nicotianoideae</taxon>
        <taxon>Nicotianeae</taxon>
        <taxon>Nicotiana</taxon>
    </lineage>
</organism>
<dbReference type="OrthoDB" id="1913474at2759"/>
<proteinExistence type="predicted"/>
<dbReference type="PANTHER" id="PTHR35488:SF2">
    <property type="entry name" value="OS05G0358900 PROTEIN"/>
    <property type="match status" value="1"/>
</dbReference>
<dbReference type="KEGG" id="nta:107806028"/>
<dbReference type="RefSeq" id="XP_016485627.1">
    <property type="nucleotide sequence ID" value="XM_016630141.1"/>
</dbReference>
<accession>A0A1S4B9W4</accession>
<evidence type="ECO:0000256" key="1">
    <source>
        <dbReference type="SAM" id="MobiDB-lite"/>
    </source>
</evidence>
<evidence type="ECO:0000313" key="2">
    <source>
        <dbReference type="RefSeq" id="XP_016485627.1"/>
    </source>
</evidence>
<name>A0A1S4B9W4_TOBAC</name>
<protein>
    <submittedName>
        <fullName evidence="2">Uncharacterized protein</fullName>
    </submittedName>
</protein>
<reference evidence="2" key="1">
    <citation type="submission" date="2025-08" db="UniProtKB">
        <authorList>
            <consortium name="RefSeq"/>
        </authorList>
    </citation>
    <scope>IDENTIFICATION</scope>
</reference>
<dbReference type="STRING" id="4097.A0A1S4B9W4"/>